<proteinExistence type="predicted"/>
<dbReference type="Proteomes" id="UP000593577">
    <property type="component" value="Unassembled WGS sequence"/>
</dbReference>
<reference evidence="2 3" key="1">
    <citation type="journal article" date="2019" name="Genome Biol. Evol.">
        <title>Insights into the evolution of the New World diploid cottons (Gossypium, subgenus Houzingenia) based on genome sequencing.</title>
        <authorList>
            <person name="Grover C.E."/>
            <person name="Arick M.A. 2nd"/>
            <person name="Thrash A."/>
            <person name="Conover J.L."/>
            <person name="Sanders W.S."/>
            <person name="Peterson D.G."/>
            <person name="Frelichowski J.E."/>
            <person name="Scheffler J.A."/>
            <person name="Scheffler B.E."/>
            <person name="Wendel J.F."/>
        </authorList>
    </citation>
    <scope>NUCLEOTIDE SEQUENCE [LARGE SCALE GENOMIC DNA]</scope>
    <source>
        <strain evidence="2">185</strain>
        <tissue evidence="2">Leaf</tissue>
    </source>
</reference>
<keyword evidence="3" id="KW-1185">Reference proteome</keyword>
<feature type="transmembrane region" description="Helical" evidence="1">
    <location>
        <begin position="49"/>
        <end position="69"/>
    </location>
</feature>
<gene>
    <name evidence="2" type="ORF">Goari_016714</name>
</gene>
<feature type="transmembrane region" description="Helical" evidence="1">
    <location>
        <begin position="22"/>
        <end position="42"/>
    </location>
</feature>
<dbReference type="EMBL" id="JABFAA010000001">
    <property type="protein sequence ID" value="MBA0675156.1"/>
    <property type="molecule type" value="Genomic_DNA"/>
</dbReference>
<keyword evidence="1" id="KW-0472">Membrane</keyword>
<feature type="non-terminal residue" evidence="2">
    <location>
        <position position="118"/>
    </location>
</feature>
<evidence type="ECO:0000313" key="2">
    <source>
        <dbReference type="EMBL" id="MBA0675156.1"/>
    </source>
</evidence>
<organism evidence="2 3">
    <name type="scientific">Gossypium aridum</name>
    <name type="common">American cotton</name>
    <name type="synonym">Erioxylum aridum</name>
    <dbReference type="NCBI Taxonomy" id="34290"/>
    <lineage>
        <taxon>Eukaryota</taxon>
        <taxon>Viridiplantae</taxon>
        <taxon>Streptophyta</taxon>
        <taxon>Embryophyta</taxon>
        <taxon>Tracheophyta</taxon>
        <taxon>Spermatophyta</taxon>
        <taxon>Magnoliopsida</taxon>
        <taxon>eudicotyledons</taxon>
        <taxon>Gunneridae</taxon>
        <taxon>Pentapetalae</taxon>
        <taxon>rosids</taxon>
        <taxon>malvids</taxon>
        <taxon>Malvales</taxon>
        <taxon>Malvaceae</taxon>
        <taxon>Malvoideae</taxon>
        <taxon>Gossypium</taxon>
    </lineage>
</organism>
<accession>A0A7J8WJK2</accession>
<evidence type="ECO:0000256" key="1">
    <source>
        <dbReference type="SAM" id="Phobius"/>
    </source>
</evidence>
<sequence length="118" mass="12825">SAQTKTISTSLYPTTAPKYEDLSYYLCFLLLILCSAFLYSSTSSSRKHAFLLLIISLMVAAVEHNGYYVQFPTVNKVPSTGNVTTSCVGGKYAACTIPIPPPGKGFPNRRGPICPCRH</sequence>
<comment type="caution">
    <text evidence="2">The sequence shown here is derived from an EMBL/GenBank/DDBJ whole genome shotgun (WGS) entry which is preliminary data.</text>
</comment>
<keyword evidence="1" id="KW-1133">Transmembrane helix</keyword>
<keyword evidence="1" id="KW-0812">Transmembrane</keyword>
<dbReference type="AlphaFoldDB" id="A0A7J8WJK2"/>
<evidence type="ECO:0000313" key="3">
    <source>
        <dbReference type="Proteomes" id="UP000593577"/>
    </source>
</evidence>
<protein>
    <submittedName>
        <fullName evidence="2">Uncharacterized protein</fullName>
    </submittedName>
</protein>
<name>A0A7J8WJK2_GOSAI</name>